<evidence type="ECO:0000313" key="2">
    <source>
        <dbReference type="EMBL" id="SHN80946.1"/>
    </source>
</evidence>
<sequence>MHLSALTTQSSKFTATAMAGAITVVEATTMDGVEAIIVVITIGETSLPLMLIVLGGAAFGRLFFGHAAMSD</sequence>
<evidence type="ECO:0000256" key="1">
    <source>
        <dbReference type="SAM" id="Phobius"/>
    </source>
</evidence>
<feature type="transmembrane region" description="Helical" evidence="1">
    <location>
        <begin position="35"/>
        <end position="64"/>
    </location>
</feature>
<keyword evidence="3" id="KW-1185">Reference proteome</keyword>
<organism evidence="2 3">
    <name type="scientific">Bradyrhizobium erythrophlei</name>
    <dbReference type="NCBI Taxonomy" id="1437360"/>
    <lineage>
        <taxon>Bacteria</taxon>
        <taxon>Pseudomonadati</taxon>
        <taxon>Pseudomonadota</taxon>
        <taxon>Alphaproteobacteria</taxon>
        <taxon>Hyphomicrobiales</taxon>
        <taxon>Nitrobacteraceae</taxon>
        <taxon>Bradyrhizobium</taxon>
    </lineage>
</organism>
<reference evidence="3" key="1">
    <citation type="submission" date="2016-11" db="EMBL/GenBank/DDBJ databases">
        <authorList>
            <person name="Varghese N."/>
            <person name="Submissions S."/>
        </authorList>
    </citation>
    <scope>NUCLEOTIDE SEQUENCE [LARGE SCALE GENOMIC DNA]</scope>
    <source>
        <strain evidence="3">GAS401</strain>
    </source>
</reference>
<proteinExistence type="predicted"/>
<keyword evidence="1" id="KW-1133">Transmembrane helix</keyword>
<keyword evidence="1" id="KW-0472">Membrane</keyword>
<accession>A0A1M7UDB7</accession>
<keyword evidence="1" id="KW-0812">Transmembrane</keyword>
<dbReference type="Proteomes" id="UP000184096">
    <property type="component" value="Chromosome I"/>
</dbReference>
<gene>
    <name evidence="2" type="ORF">SAMN05444170_4556</name>
</gene>
<protein>
    <submittedName>
        <fullName evidence="2">Uncharacterized protein</fullName>
    </submittedName>
</protein>
<dbReference type="EMBL" id="LT670849">
    <property type="protein sequence ID" value="SHN80946.1"/>
    <property type="molecule type" value="Genomic_DNA"/>
</dbReference>
<dbReference type="AlphaFoldDB" id="A0A1M7UDB7"/>
<name>A0A1M7UDB7_9BRAD</name>
<evidence type="ECO:0000313" key="3">
    <source>
        <dbReference type="Proteomes" id="UP000184096"/>
    </source>
</evidence>